<reference evidence="1 2" key="1">
    <citation type="submission" date="2024-09" db="EMBL/GenBank/DDBJ databases">
        <authorList>
            <person name="Lee S.D."/>
        </authorList>
    </citation>
    <scope>NUCLEOTIDE SEQUENCE [LARGE SCALE GENOMIC DNA]</scope>
    <source>
        <strain evidence="1 2">N8-3</strain>
    </source>
</reference>
<keyword evidence="2" id="KW-1185">Reference proteome</keyword>
<evidence type="ECO:0000313" key="2">
    <source>
        <dbReference type="Proteomes" id="UP001592531"/>
    </source>
</evidence>
<evidence type="ECO:0000313" key="1">
    <source>
        <dbReference type="EMBL" id="MFC1418703.1"/>
    </source>
</evidence>
<dbReference type="RefSeq" id="WP_380537499.1">
    <property type="nucleotide sequence ID" value="NZ_JBHFAB010000013.1"/>
</dbReference>
<gene>
    <name evidence="1" type="ORF">ACEZDE_18995</name>
</gene>
<dbReference type="EMBL" id="JBHFAB010000013">
    <property type="protein sequence ID" value="MFC1418703.1"/>
    <property type="molecule type" value="Genomic_DNA"/>
</dbReference>
<organism evidence="1 2">
    <name type="scientific">Streptacidiphilus cavernicola</name>
    <dbReference type="NCBI Taxonomy" id="3342716"/>
    <lineage>
        <taxon>Bacteria</taxon>
        <taxon>Bacillati</taxon>
        <taxon>Actinomycetota</taxon>
        <taxon>Actinomycetes</taxon>
        <taxon>Kitasatosporales</taxon>
        <taxon>Streptomycetaceae</taxon>
        <taxon>Streptacidiphilus</taxon>
    </lineage>
</organism>
<proteinExistence type="predicted"/>
<accession>A0ABV6VYE6</accession>
<name>A0ABV6VYE6_9ACTN</name>
<comment type="caution">
    <text evidence="1">The sequence shown here is derived from an EMBL/GenBank/DDBJ whole genome shotgun (WGS) entry which is preliminary data.</text>
</comment>
<sequence length="157" mass="17140">MPPQQLRAGDWFAFADAGLPCGPGMSFGVRTFEMRADADVAPALGTVTLECDDTETGRDYWFTVPVEAPLYRRSPITAAGLRDRLNALEIGQRLVVQVELVDHPGQPVSPAQVHTVYVDGQSVEATDVVSGSRMHVPVEQIRSVLVQAATHWKDVEQ</sequence>
<protein>
    <submittedName>
        <fullName evidence="1">Uncharacterized protein</fullName>
    </submittedName>
</protein>
<dbReference type="Proteomes" id="UP001592531">
    <property type="component" value="Unassembled WGS sequence"/>
</dbReference>